<protein>
    <recommendedName>
        <fullName evidence="5">WYL domain-containing protein</fullName>
    </recommendedName>
</protein>
<dbReference type="Pfam" id="PF25583">
    <property type="entry name" value="WCX"/>
    <property type="match status" value="1"/>
</dbReference>
<feature type="domain" description="WYL" evidence="1">
    <location>
        <begin position="154"/>
        <end position="220"/>
    </location>
</feature>
<dbReference type="InterPro" id="IPR051534">
    <property type="entry name" value="CBASS_pafABC_assoc_protein"/>
</dbReference>
<dbReference type="EMBL" id="CAJVAS010000014">
    <property type="protein sequence ID" value="CAG7632917.1"/>
    <property type="molecule type" value="Genomic_DNA"/>
</dbReference>
<dbReference type="InterPro" id="IPR026881">
    <property type="entry name" value="WYL_dom"/>
</dbReference>
<dbReference type="InterPro" id="IPR057727">
    <property type="entry name" value="WCX_dom"/>
</dbReference>
<dbReference type="Proteomes" id="UP000693672">
    <property type="component" value="Unassembled WGS sequence"/>
</dbReference>
<evidence type="ECO:0000313" key="4">
    <source>
        <dbReference type="Proteomes" id="UP000693672"/>
    </source>
</evidence>
<proteinExistence type="predicted"/>
<evidence type="ECO:0000313" key="3">
    <source>
        <dbReference type="EMBL" id="CAG7632917.1"/>
    </source>
</evidence>
<dbReference type="RefSeq" id="WP_218093178.1">
    <property type="nucleotide sequence ID" value="NZ_CAJVAS010000014.1"/>
</dbReference>
<dbReference type="PANTHER" id="PTHR34580:SF1">
    <property type="entry name" value="PROTEIN PAFC"/>
    <property type="match status" value="1"/>
</dbReference>
<dbReference type="Pfam" id="PF13280">
    <property type="entry name" value="WYL"/>
    <property type="match status" value="1"/>
</dbReference>
<gene>
    <name evidence="3" type="ORF">PAESOLCIP111_03428</name>
</gene>
<sequence length="344" mass="40494">MVQESTYGLQKVMRLLQLFERFLQGACISKRSAAEEFGVSEKTIQRDIEDLRIYFADFSWGKGTDAIVYRPSDKGYLLESEYIRWLTPQEVMVTAKILLESRALPKAELDLLLDKLADQCARHDRKPILDAINNERFLYQPVRHNKPVFRLLWDVNQAVRERRILELDYEKAGTPDVVFRTVEPLGIIFSEFYFYLIAHLHKENKEYPAIYRIDRIRSCRATDRRFTVREQDRFQEGQYRQKIQFMQSGELLHVVFRFKGTAIEAVADRLPNARITAEGEHYIVETEVFGRGIKMWLLSQAQYVEVLQPAHFREEMSKTIEEMRKNYWSGTFATHGQELSNGMC</sequence>
<dbReference type="PANTHER" id="PTHR34580">
    <property type="match status" value="1"/>
</dbReference>
<evidence type="ECO:0000259" key="2">
    <source>
        <dbReference type="Pfam" id="PF25583"/>
    </source>
</evidence>
<keyword evidence="4" id="KW-1185">Reference proteome</keyword>
<accession>A0A916K2I1</accession>
<comment type="caution">
    <text evidence="3">The sequence shown here is derived from an EMBL/GenBank/DDBJ whole genome shotgun (WGS) entry which is preliminary data.</text>
</comment>
<dbReference type="AlphaFoldDB" id="A0A916K2I1"/>
<name>A0A916K2I1_9BACL</name>
<reference evidence="3" key="1">
    <citation type="submission" date="2021-06" db="EMBL/GenBank/DDBJ databases">
        <authorList>
            <person name="Criscuolo A."/>
        </authorList>
    </citation>
    <scope>NUCLEOTIDE SEQUENCE</scope>
    <source>
        <strain evidence="3">CIP111600</strain>
    </source>
</reference>
<dbReference type="PROSITE" id="PS52050">
    <property type="entry name" value="WYL"/>
    <property type="match status" value="1"/>
</dbReference>
<evidence type="ECO:0000259" key="1">
    <source>
        <dbReference type="Pfam" id="PF13280"/>
    </source>
</evidence>
<feature type="domain" description="WCX" evidence="2">
    <location>
        <begin position="252"/>
        <end position="323"/>
    </location>
</feature>
<organism evidence="3 4">
    <name type="scientific">Paenibacillus solanacearum</name>
    <dbReference type="NCBI Taxonomy" id="2048548"/>
    <lineage>
        <taxon>Bacteria</taxon>
        <taxon>Bacillati</taxon>
        <taxon>Bacillota</taxon>
        <taxon>Bacilli</taxon>
        <taxon>Bacillales</taxon>
        <taxon>Paenibacillaceae</taxon>
        <taxon>Paenibacillus</taxon>
    </lineage>
</organism>
<evidence type="ECO:0008006" key="5">
    <source>
        <dbReference type="Google" id="ProtNLM"/>
    </source>
</evidence>